<feature type="transmembrane region" description="Helical" evidence="2">
    <location>
        <begin position="255"/>
        <end position="279"/>
    </location>
</feature>
<dbReference type="Proteomes" id="UP000650511">
    <property type="component" value="Unassembled WGS sequence"/>
</dbReference>
<feature type="transmembrane region" description="Helical" evidence="2">
    <location>
        <begin position="176"/>
        <end position="196"/>
    </location>
</feature>
<feature type="region of interest" description="Disordered" evidence="1">
    <location>
        <begin position="290"/>
        <end position="310"/>
    </location>
</feature>
<feature type="transmembrane region" description="Helical" evidence="2">
    <location>
        <begin position="118"/>
        <end position="138"/>
    </location>
</feature>
<feature type="transmembrane region" description="Helical" evidence="2">
    <location>
        <begin position="84"/>
        <end position="106"/>
    </location>
</feature>
<reference evidence="3" key="1">
    <citation type="journal article" date="2014" name="Int. J. Syst. Evol. Microbiol.">
        <title>Complete genome sequence of Corynebacterium casei LMG S-19264T (=DSM 44701T), isolated from a smear-ripened cheese.</title>
        <authorList>
            <consortium name="US DOE Joint Genome Institute (JGI-PGF)"/>
            <person name="Walter F."/>
            <person name="Albersmeier A."/>
            <person name="Kalinowski J."/>
            <person name="Ruckert C."/>
        </authorList>
    </citation>
    <scope>NUCLEOTIDE SEQUENCE</scope>
    <source>
        <strain evidence="3">CGMCC 1.14988</strain>
    </source>
</reference>
<dbReference type="RefSeq" id="WP_229730667.1">
    <property type="nucleotide sequence ID" value="NZ_BMHA01000011.1"/>
</dbReference>
<dbReference type="InterPro" id="IPR016833">
    <property type="entry name" value="Put_Na-Bile_cotransptr"/>
</dbReference>
<reference evidence="3" key="2">
    <citation type="submission" date="2020-09" db="EMBL/GenBank/DDBJ databases">
        <authorList>
            <person name="Sun Q."/>
            <person name="Zhou Y."/>
        </authorList>
    </citation>
    <scope>NUCLEOTIDE SEQUENCE</scope>
    <source>
        <strain evidence="3">CGMCC 1.14988</strain>
    </source>
</reference>
<sequence>MVLVVLTALLGLVVPWTGEALQPAVTPLLALLMLGVSLTFDLATLRSVLRRPRVALLATLLVYGPMSLLALGLATLVFGDGPLWLGLVLLGTLPTDVSSPLLVWLARGNVALATVCNALNTALAPVLVPLLFLGYTGVRLDAPVVSLAGELALTVLVPTVLGVGLRTRFPGRVARLEPALSATGSLTYLALLLAVVGPNADLVRAEPATVGLLVGVAVALNLAGYLVALAASPLLPARDDRVAMWFTVSKKEFSIAAFLVVASGLPDAVALPAVVYAVVQMLTSPLVARRAARNDDTPDRDRPPPVRGSG</sequence>
<evidence type="ECO:0000256" key="2">
    <source>
        <dbReference type="SAM" id="Phobius"/>
    </source>
</evidence>
<feature type="transmembrane region" description="Helical" evidence="2">
    <location>
        <begin position="56"/>
        <end position="78"/>
    </location>
</feature>
<keyword evidence="2" id="KW-1133">Transmembrane helix</keyword>
<proteinExistence type="predicted"/>
<evidence type="ECO:0000313" key="3">
    <source>
        <dbReference type="EMBL" id="GGI08186.1"/>
    </source>
</evidence>
<keyword evidence="2" id="KW-0812">Transmembrane</keyword>
<dbReference type="PANTHER" id="PTHR10361">
    <property type="entry name" value="SODIUM-BILE ACID COTRANSPORTER"/>
    <property type="match status" value="1"/>
</dbReference>
<evidence type="ECO:0008006" key="5">
    <source>
        <dbReference type="Google" id="ProtNLM"/>
    </source>
</evidence>
<dbReference type="Gene3D" id="1.20.1530.20">
    <property type="match status" value="1"/>
</dbReference>
<accession>A0A8J3A9X5</accession>
<name>A0A8J3A9X5_9ACTN</name>
<feature type="compositionally biased region" description="Basic and acidic residues" evidence="1">
    <location>
        <begin position="292"/>
        <end position="304"/>
    </location>
</feature>
<evidence type="ECO:0000313" key="4">
    <source>
        <dbReference type="Proteomes" id="UP000650511"/>
    </source>
</evidence>
<keyword evidence="2" id="KW-0472">Membrane</keyword>
<dbReference type="PANTHER" id="PTHR10361:SF28">
    <property type="entry name" value="P3 PROTEIN-RELATED"/>
    <property type="match status" value="1"/>
</dbReference>
<dbReference type="InterPro" id="IPR004710">
    <property type="entry name" value="Bilac:Na_transpt"/>
</dbReference>
<feature type="transmembrane region" description="Helical" evidence="2">
    <location>
        <begin position="208"/>
        <end position="235"/>
    </location>
</feature>
<dbReference type="EMBL" id="BMHA01000011">
    <property type="protein sequence ID" value="GGI08186.1"/>
    <property type="molecule type" value="Genomic_DNA"/>
</dbReference>
<evidence type="ECO:0000256" key="1">
    <source>
        <dbReference type="SAM" id="MobiDB-lite"/>
    </source>
</evidence>
<dbReference type="AlphaFoldDB" id="A0A8J3A9X5"/>
<dbReference type="InterPro" id="IPR038770">
    <property type="entry name" value="Na+/solute_symporter_sf"/>
</dbReference>
<comment type="caution">
    <text evidence="3">The sequence shown here is derived from an EMBL/GenBank/DDBJ whole genome shotgun (WGS) entry which is preliminary data.</text>
</comment>
<keyword evidence="4" id="KW-1185">Reference proteome</keyword>
<feature type="transmembrane region" description="Helical" evidence="2">
    <location>
        <begin position="144"/>
        <end position="164"/>
    </location>
</feature>
<gene>
    <name evidence="3" type="ORF">GCM10011354_27830</name>
</gene>
<feature type="transmembrane region" description="Helical" evidence="2">
    <location>
        <begin position="30"/>
        <end position="49"/>
    </location>
</feature>
<organism evidence="3 4">
    <name type="scientific">Egicoccus halophilus</name>
    <dbReference type="NCBI Taxonomy" id="1670830"/>
    <lineage>
        <taxon>Bacteria</taxon>
        <taxon>Bacillati</taxon>
        <taxon>Actinomycetota</taxon>
        <taxon>Nitriliruptoria</taxon>
        <taxon>Egicoccales</taxon>
        <taxon>Egicoccaceae</taxon>
        <taxon>Egicoccus</taxon>
    </lineage>
</organism>
<protein>
    <recommendedName>
        <fullName evidence="5">Bile acid:sodium symporter</fullName>
    </recommendedName>
</protein>
<dbReference type="Pfam" id="PF13593">
    <property type="entry name" value="SBF_like"/>
    <property type="match status" value="1"/>
</dbReference>